<dbReference type="EMBL" id="JASBNA010000087">
    <property type="protein sequence ID" value="KAK7677501.1"/>
    <property type="molecule type" value="Genomic_DNA"/>
</dbReference>
<proteinExistence type="predicted"/>
<dbReference type="Proteomes" id="UP001385951">
    <property type="component" value="Unassembled WGS sequence"/>
</dbReference>
<name>A0AAW0FAQ3_9APHY</name>
<keyword evidence="2" id="KW-1185">Reference proteome</keyword>
<reference evidence="1 2" key="1">
    <citation type="submission" date="2022-09" db="EMBL/GenBank/DDBJ databases">
        <authorList>
            <person name="Palmer J.M."/>
        </authorList>
    </citation>
    <scope>NUCLEOTIDE SEQUENCE [LARGE SCALE GENOMIC DNA]</scope>
    <source>
        <strain evidence="1 2">DSM 7382</strain>
    </source>
</reference>
<gene>
    <name evidence="1" type="ORF">QCA50_019507</name>
</gene>
<accession>A0AAW0FAQ3</accession>
<evidence type="ECO:0000313" key="1">
    <source>
        <dbReference type="EMBL" id="KAK7677501.1"/>
    </source>
</evidence>
<comment type="caution">
    <text evidence="1">The sequence shown here is derived from an EMBL/GenBank/DDBJ whole genome shotgun (WGS) entry which is preliminary data.</text>
</comment>
<organism evidence="1 2">
    <name type="scientific">Cerrena zonata</name>
    <dbReference type="NCBI Taxonomy" id="2478898"/>
    <lineage>
        <taxon>Eukaryota</taxon>
        <taxon>Fungi</taxon>
        <taxon>Dikarya</taxon>
        <taxon>Basidiomycota</taxon>
        <taxon>Agaricomycotina</taxon>
        <taxon>Agaricomycetes</taxon>
        <taxon>Polyporales</taxon>
        <taxon>Cerrenaceae</taxon>
        <taxon>Cerrena</taxon>
    </lineage>
</organism>
<dbReference type="AlphaFoldDB" id="A0AAW0FAQ3"/>
<sequence>MTEHEKDLTLPILDVFIKEGPMVEFLKGTKQLDNPAACRTYCRRSSLTCDGLSSLMCQSSP</sequence>
<protein>
    <submittedName>
        <fullName evidence="1">Uncharacterized protein</fullName>
    </submittedName>
</protein>
<evidence type="ECO:0000313" key="2">
    <source>
        <dbReference type="Proteomes" id="UP001385951"/>
    </source>
</evidence>